<dbReference type="InterPro" id="IPR010970">
    <property type="entry name" value="Cys_dSase_SufS"/>
</dbReference>
<sequence length="411" mass="44362">MSSIDVLDRFADLRGRFPILSETVHGRPLVFLDSAASSQKPDCVIEAMADAMQHQYANIHRGLHWMSERTTEAYESVRTQAARFLNAPDRHEIVFTRNSTEAINLVAHSFGALLRPGQAVLISELEHHSNLVPWQMLRDRAGIELRVAPITETGDLDLGAYEALLADGRVGLVAITHMSNVLGTLTPARELARLAHQYGAKILLDGSQSAVHRAIDVQDLDADFFVCTGHKLYGPTGIGVLWGRSELLNAMPPFLGGGEMIESVTFEKSTWAAIPHKFEAGTPPIIEVIGLGAALSFMEELGAEAIAAHENALVAYTRDVLGGSEGVQLVGAPVDQGGVVSFIVEGAHPHDLAVLLDRQGIAIRAGQHCAEPLIRRLGLTATARASFGVYTTRDDIDALVKGVARARQMLV</sequence>
<dbReference type="PANTHER" id="PTHR43586:SF8">
    <property type="entry name" value="CYSTEINE DESULFURASE 1, CHLOROPLASTIC"/>
    <property type="match status" value="1"/>
</dbReference>
<evidence type="ECO:0000313" key="8">
    <source>
        <dbReference type="EMBL" id="MCO6159603.1"/>
    </source>
</evidence>
<dbReference type="InterPro" id="IPR015424">
    <property type="entry name" value="PyrdxlP-dep_Trfase"/>
</dbReference>
<keyword evidence="4" id="KW-0808">Transferase</keyword>
<gene>
    <name evidence="8" type="ORF">NF685_06110</name>
</gene>
<keyword evidence="5" id="KW-0663">Pyridoxal phosphate</keyword>
<comment type="cofactor">
    <cofactor evidence="1">
        <name>pyridoxal 5'-phosphate</name>
        <dbReference type="ChEBI" id="CHEBI:597326"/>
    </cofactor>
</comment>
<dbReference type="InterPro" id="IPR015421">
    <property type="entry name" value="PyrdxlP-dep_Trfase_major"/>
</dbReference>
<dbReference type="Pfam" id="PF00266">
    <property type="entry name" value="Aminotran_5"/>
    <property type="match status" value="1"/>
</dbReference>
<evidence type="ECO:0000256" key="4">
    <source>
        <dbReference type="ARBA" id="ARBA00022679"/>
    </source>
</evidence>
<evidence type="ECO:0000256" key="3">
    <source>
        <dbReference type="ARBA" id="ARBA00012239"/>
    </source>
</evidence>
<name>A0ABT1CFG0_9PROT</name>
<dbReference type="Gene3D" id="3.90.1150.10">
    <property type="entry name" value="Aspartate Aminotransferase, domain 1"/>
    <property type="match status" value="1"/>
</dbReference>
<evidence type="ECO:0000256" key="6">
    <source>
        <dbReference type="ARBA" id="ARBA00050776"/>
    </source>
</evidence>
<dbReference type="InterPro" id="IPR000192">
    <property type="entry name" value="Aminotrans_V_dom"/>
</dbReference>
<organism evidence="8 9">
    <name type="scientific">Asaia lannensis NBRC 102526</name>
    <dbReference type="NCBI Taxonomy" id="1307926"/>
    <lineage>
        <taxon>Bacteria</taxon>
        <taxon>Pseudomonadati</taxon>
        <taxon>Pseudomonadota</taxon>
        <taxon>Alphaproteobacteria</taxon>
        <taxon>Acetobacterales</taxon>
        <taxon>Acetobacteraceae</taxon>
        <taxon>Asaia</taxon>
    </lineage>
</organism>
<evidence type="ECO:0000256" key="5">
    <source>
        <dbReference type="ARBA" id="ARBA00022898"/>
    </source>
</evidence>
<evidence type="ECO:0000256" key="1">
    <source>
        <dbReference type="ARBA" id="ARBA00001933"/>
    </source>
</evidence>
<dbReference type="Gene3D" id="3.40.640.10">
    <property type="entry name" value="Type I PLP-dependent aspartate aminotransferase-like (Major domain)"/>
    <property type="match status" value="1"/>
</dbReference>
<accession>A0ABT1CFG0</accession>
<dbReference type="Proteomes" id="UP001523401">
    <property type="component" value="Unassembled WGS sequence"/>
</dbReference>
<dbReference type="EMBL" id="JAMXQU010000003">
    <property type="protein sequence ID" value="MCO6159603.1"/>
    <property type="molecule type" value="Genomic_DNA"/>
</dbReference>
<keyword evidence="9" id="KW-1185">Reference proteome</keyword>
<dbReference type="InterPro" id="IPR015422">
    <property type="entry name" value="PyrdxlP-dep_Trfase_small"/>
</dbReference>
<dbReference type="CDD" id="cd06453">
    <property type="entry name" value="SufS_like"/>
    <property type="match status" value="1"/>
</dbReference>
<dbReference type="SUPFAM" id="SSF53383">
    <property type="entry name" value="PLP-dependent transferases"/>
    <property type="match status" value="1"/>
</dbReference>
<reference evidence="8 9" key="1">
    <citation type="submission" date="2022-06" db="EMBL/GenBank/DDBJ databases">
        <title>Whole-genome of Asaia lannensis strain LMG 27011T.</title>
        <authorList>
            <person name="Sombolestani A."/>
        </authorList>
    </citation>
    <scope>NUCLEOTIDE SEQUENCE [LARGE SCALE GENOMIC DNA]</scope>
    <source>
        <strain evidence="8 9">NBRC 102526</strain>
    </source>
</reference>
<evidence type="ECO:0000313" key="9">
    <source>
        <dbReference type="Proteomes" id="UP001523401"/>
    </source>
</evidence>
<evidence type="ECO:0000256" key="2">
    <source>
        <dbReference type="ARBA" id="ARBA00010447"/>
    </source>
</evidence>
<evidence type="ECO:0000259" key="7">
    <source>
        <dbReference type="Pfam" id="PF00266"/>
    </source>
</evidence>
<comment type="caution">
    <text evidence="8">The sequence shown here is derived from an EMBL/GenBank/DDBJ whole genome shotgun (WGS) entry which is preliminary data.</text>
</comment>
<comment type="similarity">
    <text evidence="2">Belongs to the class-V pyridoxal-phosphate-dependent aminotransferase family. Csd subfamily.</text>
</comment>
<dbReference type="PANTHER" id="PTHR43586">
    <property type="entry name" value="CYSTEINE DESULFURASE"/>
    <property type="match status" value="1"/>
</dbReference>
<dbReference type="NCBIfam" id="TIGR01979">
    <property type="entry name" value="sufS"/>
    <property type="match status" value="1"/>
</dbReference>
<dbReference type="EC" id="2.8.1.7" evidence="3"/>
<protein>
    <recommendedName>
        <fullName evidence="3">cysteine desulfurase</fullName>
        <ecNumber evidence="3">2.8.1.7</ecNumber>
    </recommendedName>
</protein>
<proteinExistence type="inferred from homology"/>
<comment type="catalytic activity">
    <reaction evidence="6">
        <text>(sulfur carrier)-H + L-cysteine = (sulfur carrier)-SH + L-alanine</text>
        <dbReference type="Rhea" id="RHEA:43892"/>
        <dbReference type="Rhea" id="RHEA-COMP:14737"/>
        <dbReference type="Rhea" id="RHEA-COMP:14739"/>
        <dbReference type="ChEBI" id="CHEBI:29917"/>
        <dbReference type="ChEBI" id="CHEBI:35235"/>
        <dbReference type="ChEBI" id="CHEBI:57972"/>
        <dbReference type="ChEBI" id="CHEBI:64428"/>
        <dbReference type="EC" id="2.8.1.7"/>
    </reaction>
</comment>
<feature type="domain" description="Aminotransferase class V" evidence="7">
    <location>
        <begin position="30"/>
        <end position="399"/>
    </location>
</feature>